<keyword evidence="2" id="KW-1185">Reference proteome</keyword>
<dbReference type="Proteomes" id="UP000030645">
    <property type="component" value="Unassembled WGS sequence"/>
</dbReference>
<evidence type="ECO:0000313" key="2">
    <source>
        <dbReference type="Proteomes" id="UP000030645"/>
    </source>
</evidence>
<organism evidence="1 2">
    <name type="scientific">Morus notabilis</name>
    <dbReference type="NCBI Taxonomy" id="981085"/>
    <lineage>
        <taxon>Eukaryota</taxon>
        <taxon>Viridiplantae</taxon>
        <taxon>Streptophyta</taxon>
        <taxon>Embryophyta</taxon>
        <taxon>Tracheophyta</taxon>
        <taxon>Spermatophyta</taxon>
        <taxon>Magnoliopsida</taxon>
        <taxon>eudicotyledons</taxon>
        <taxon>Gunneridae</taxon>
        <taxon>Pentapetalae</taxon>
        <taxon>rosids</taxon>
        <taxon>fabids</taxon>
        <taxon>Rosales</taxon>
        <taxon>Moraceae</taxon>
        <taxon>Moreae</taxon>
        <taxon>Morus</taxon>
    </lineage>
</organism>
<dbReference type="EMBL" id="KE345762">
    <property type="protein sequence ID" value="EXC14472.1"/>
    <property type="molecule type" value="Genomic_DNA"/>
</dbReference>
<accession>W9RWK9</accession>
<protein>
    <submittedName>
        <fullName evidence="1">Uncharacterized protein</fullName>
    </submittedName>
</protein>
<name>W9RWK9_9ROSA</name>
<proteinExistence type="predicted"/>
<gene>
    <name evidence="1" type="ORF">L484_007839</name>
</gene>
<dbReference type="AlphaFoldDB" id="W9RWK9"/>
<reference evidence="2" key="1">
    <citation type="submission" date="2013-01" db="EMBL/GenBank/DDBJ databases">
        <title>Draft Genome Sequence of a Mulberry Tree, Morus notabilis C.K. Schneid.</title>
        <authorList>
            <person name="He N."/>
            <person name="Zhao S."/>
        </authorList>
    </citation>
    <scope>NUCLEOTIDE SEQUENCE</scope>
</reference>
<evidence type="ECO:0000313" key="1">
    <source>
        <dbReference type="EMBL" id="EXC14472.1"/>
    </source>
</evidence>
<sequence length="79" mass="8339">MVRPSPKHAGISAENLGWVRRGGLKPVTVGPGLGPNPYKPESGPAQVYGLDGVDYYGVDDQDIKEATIQQMETGDQGDG</sequence>